<sequence length="318" mass="35235">MALWSLVVEPKAITFRDFPAESTTRFYGESVAAWEQAKQMGLSREEFLSSRRTPDGLPLPYPPFEDIRRCGRERVRFQQVKDLLEQRFRSELAGRTLSTYIQRIERAMTSFSSVEQLERFLEGPSSLPKKRLMLAALRAALAVGVEVIPGLTHDLVAEKYALCSSETKILQGNGRRTQRERQGWVSEAELLVASETLLSCVPAEGDANVSGFPARQHDPFLRGCYGTCDAKSAATRPTAERLAKRCASPPQASAACRSAGPRQADAVLPVETRRSCSKALSIEPLPHQLAAPDTRSLPRFVVIAKRICMFAIVNIPFG</sequence>
<accession>A0A4V1ITJ9</accession>
<dbReference type="Proteomes" id="UP000268535">
    <property type="component" value="Unassembled WGS sequence"/>
</dbReference>
<reference evidence="2" key="1">
    <citation type="journal article" date="2018" name="Nat. Microbiol.">
        <title>Leveraging single-cell genomics to expand the fungal tree of life.</title>
        <authorList>
            <person name="Ahrendt S.R."/>
            <person name="Quandt C.A."/>
            <person name="Ciobanu D."/>
            <person name="Clum A."/>
            <person name="Salamov A."/>
            <person name="Andreopoulos B."/>
            <person name="Cheng J.F."/>
            <person name="Woyke T."/>
            <person name="Pelin A."/>
            <person name="Henrissat B."/>
            <person name="Reynolds N.K."/>
            <person name="Benny G.L."/>
            <person name="Smith M.E."/>
            <person name="James T.Y."/>
            <person name="Grigoriev I.V."/>
        </authorList>
    </citation>
    <scope>NUCLEOTIDE SEQUENCE [LARGE SCALE GENOMIC DNA]</scope>
    <source>
        <strain evidence="2">ATCC 52028</strain>
    </source>
</reference>
<organism evidence="1 2">
    <name type="scientific">Caulochytrium protostelioides</name>
    <dbReference type="NCBI Taxonomy" id="1555241"/>
    <lineage>
        <taxon>Eukaryota</taxon>
        <taxon>Fungi</taxon>
        <taxon>Fungi incertae sedis</taxon>
        <taxon>Chytridiomycota</taxon>
        <taxon>Chytridiomycota incertae sedis</taxon>
        <taxon>Chytridiomycetes</taxon>
        <taxon>Caulochytriales</taxon>
        <taxon>Caulochytriaceae</taxon>
        <taxon>Caulochytrium</taxon>
    </lineage>
</organism>
<proteinExistence type="predicted"/>
<dbReference type="EMBL" id="ML009313">
    <property type="protein sequence ID" value="RKO97317.1"/>
    <property type="molecule type" value="Genomic_DNA"/>
</dbReference>
<gene>
    <name evidence="1" type="ORF">CAUPRSCDRAFT_10999</name>
</gene>
<name>A0A4V1ITJ9_9FUNG</name>
<evidence type="ECO:0000313" key="1">
    <source>
        <dbReference type="EMBL" id="RKO97317.1"/>
    </source>
</evidence>
<dbReference type="AlphaFoldDB" id="A0A4V1ITJ9"/>
<evidence type="ECO:0000313" key="2">
    <source>
        <dbReference type="Proteomes" id="UP000268535"/>
    </source>
</evidence>
<protein>
    <submittedName>
        <fullName evidence="1">Uncharacterized protein</fullName>
    </submittedName>
</protein>